<reference evidence="6" key="2">
    <citation type="journal article" date="2022" name="Microbiol. Resour. Announc.">
        <title>Whole-Genome Sequence of Entomortierella parvispora E1425, a Mucoromycotan Fungus Associated with Burkholderiaceae-Related Endosymbiotic Bacteria.</title>
        <authorList>
            <person name="Herlambang A."/>
            <person name="Guo Y."/>
            <person name="Takashima Y."/>
            <person name="Narisawa K."/>
            <person name="Ohta H."/>
            <person name="Nishizawa T."/>
        </authorList>
    </citation>
    <scope>NUCLEOTIDE SEQUENCE</scope>
    <source>
        <strain evidence="6">E1425</strain>
    </source>
</reference>
<dbReference type="PANTHER" id="PTHR10693:SF20">
    <property type="entry name" value="AT27578P"/>
    <property type="match status" value="1"/>
</dbReference>
<evidence type="ECO:0000313" key="7">
    <source>
        <dbReference type="Proteomes" id="UP000827284"/>
    </source>
</evidence>
<dbReference type="CDD" id="cd00780">
    <property type="entry name" value="NTF2"/>
    <property type="match status" value="1"/>
</dbReference>
<feature type="domain" description="RRM" evidence="4">
    <location>
        <begin position="377"/>
        <end position="447"/>
    </location>
</feature>
<feature type="compositionally biased region" description="Low complexity" evidence="3">
    <location>
        <begin position="195"/>
        <end position="208"/>
    </location>
</feature>
<feature type="compositionally biased region" description="Basic and acidic residues" evidence="3">
    <location>
        <begin position="224"/>
        <end position="268"/>
    </location>
</feature>
<keyword evidence="1 2" id="KW-0694">RNA-binding</keyword>
<dbReference type="GO" id="GO:1990904">
    <property type="term" value="C:ribonucleoprotein complex"/>
    <property type="evidence" value="ECO:0007669"/>
    <property type="project" value="TreeGrafter"/>
</dbReference>
<feature type="compositionally biased region" description="Low complexity" evidence="3">
    <location>
        <begin position="450"/>
        <end position="463"/>
    </location>
</feature>
<dbReference type="InterPro" id="IPR039539">
    <property type="entry name" value="Ras_GTPase_bind_prot"/>
</dbReference>
<dbReference type="InterPro" id="IPR032710">
    <property type="entry name" value="NTF2-like_dom_sf"/>
</dbReference>
<feature type="compositionally biased region" description="Low complexity" evidence="3">
    <location>
        <begin position="289"/>
        <end position="299"/>
    </location>
</feature>
<feature type="domain" description="NTF2" evidence="5">
    <location>
        <begin position="26"/>
        <end position="134"/>
    </location>
</feature>
<name>A0A9P3HLY1_9FUNG</name>
<evidence type="ECO:0000256" key="3">
    <source>
        <dbReference type="SAM" id="MobiDB-lite"/>
    </source>
</evidence>
<dbReference type="CDD" id="cd00590">
    <property type="entry name" value="RRM_SF"/>
    <property type="match status" value="1"/>
</dbReference>
<dbReference type="Pfam" id="PF00076">
    <property type="entry name" value="RRM_1"/>
    <property type="match status" value="1"/>
</dbReference>
<dbReference type="SMART" id="SM00360">
    <property type="entry name" value="RRM"/>
    <property type="match status" value="1"/>
</dbReference>
<dbReference type="InterPro" id="IPR002075">
    <property type="entry name" value="NTF2_dom"/>
</dbReference>
<feature type="compositionally biased region" description="Low complexity" evidence="3">
    <location>
        <begin position="329"/>
        <end position="370"/>
    </location>
</feature>
<dbReference type="GO" id="GO:0016579">
    <property type="term" value="P:protein deubiquitination"/>
    <property type="evidence" value="ECO:0007669"/>
    <property type="project" value="TreeGrafter"/>
</dbReference>
<dbReference type="GO" id="GO:1990861">
    <property type="term" value="C:Ubp3-Bre5 deubiquitination complex"/>
    <property type="evidence" value="ECO:0007669"/>
    <property type="project" value="TreeGrafter"/>
</dbReference>
<dbReference type="SUPFAM" id="SSF54928">
    <property type="entry name" value="RNA-binding domain, RBD"/>
    <property type="match status" value="1"/>
</dbReference>
<dbReference type="GO" id="GO:0003729">
    <property type="term" value="F:mRNA binding"/>
    <property type="evidence" value="ECO:0007669"/>
    <property type="project" value="TreeGrafter"/>
</dbReference>
<feature type="region of interest" description="Disordered" evidence="3">
    <location>
        <begin position="447"/>
        <end position="515"/>
    </location>
</feature>
<dbReference type="InterPro" id="IPR035979">
    <property type="entry name" value="RBD_domain_sf"/>
</dbReference>
<dbReference type="SUPFAM" id="SSF54427">
    <property type="entry name" value="NTF2-like"/>
    <property type="match status" value="1"/>
</dbReference>
<keyword evidence="7" id="KW-1185">Reference proteome</keyword>
<evidence type="ECO:0000256" key="1">
    <source>
        <dbReference type="ARBA" id="ARBA00022884"/>
    </source>
</evidence>
<accession>A0A9P3HLY1</accession>
<evidence type="ECO:0000259" key="5">
    <source>
        <dbReference type="PROSITE" id="PS50177"/>
    </source>
</evidence>
<proteinExistence type="predicted"/>
<feature type="region of interest" description="Disordered" evidence="3">
    <location>
        <begin position="191"/>
        <end position="374"/>
    </location>
</feature>
<reference evidence="6" key="1">
    <citation type="submission" date="2021-11" db="EMBL/GenBank/DDBJ databases">
        <authorList>
            <person name="Herlambang A."/>
            <person name="Guo Y."/>
            <person name="Takashima Y."/>
            <person name="Nishizawa T."/>
        </authorList>
    </citation>
    <scope>NUCLEOTIDE SEQUENCE</scope>
    <source>
        <strain evidence="6">E1425</strain>
    </source>
</reference>
<dbReference type="InterPro" id="IPR012677">
    <property type="entry name" value="Nucleotide-bd_a/b_plait_sf"/>
</dbReference>
<evidence type="ECO:0000256" key="2">
    <source>
        <dbReference type="PROSITE-ProRule" id="PRU00176"/>
    </source>
</evidence>
<dbReference type="Proteomes" id="UP000827284">
    <property type="component" value="Unassembled WGS sequence"/>
</dbReference>
<dbReference type="GO" id="GO:0005829">
    <property type="term" value="C:cytosol"/>
    <property type="evidence" value="ECO:0007669"/>
    <property type="project" value="TreeGrafter"/>
</dbReference>
<feature type="compositionally biased region" description="Gly residues" evidence="3">
    <location>
        <begin position="464"/>
        <end position="492"/>
    </location>
</feature>
<protein>
    <submittedName>
        <fullName evidence="6">Ras GTPase-activating protein-binding protein 1</fullName>
    </submittedName>
</protein>
<dbReference type="PROSITE" id="PS50102">
    <property type="entry name" value="RRM"/>
    <property type="match status" value="1"/>
</dbReference>
<organism evidence="6 7">
    <name type="scientific">Entomortierella parvispora</name>
    <dbReference type="NCBI Taxonomy" id="205924"/>
    <lineage>
        <taxon>Eukaryota</taxon>
        <taxon>Fungi</taxon>
        <taxon>Fungi incertae sedis</taxon>
        <taxon>Mucoromycota</taxon>
        <taxon>Mortierellomycotina</taxon>
        <taxon>Mortierellomycetes</taxon>
        <taxon>Mortierellales</taxon>
        <taxon>Mortierellaceae</taxon>
        <taxon>Entomortierella</taxon>
    </lineage>
</organism>
<dbReference type="AlphaFoldDB" id="A0A9P3HLY1"/>
<dbReference type="EMBL" id="BQFW01000015">
    <property type="protein sequence ID" value="GJJ79185.1"/>
    <property type="molecule type" value="Genomic_DNA"/>
</dbReference>
<dbReference type="OrthoDB" id="339151at2759"/>
<dbReference type="Pfam" id="PF02136">
    <property type="entry name" value="NTF2"/>
    <property type="match status" value="1"/>
</dbReference>
<feature type="compositionally biased region" description="Polar residues" evidence="3">
    <location>
        <begin position="313"/>
        <end position="327"/>
    </location>
</feature>
<feature type="compositionally biased region" description="Pro residues" evidence="3">
    <location>
        <begin position="300"/>
        <end position="309"/>
    </location>
</feature>
<dbReference type="Gene3D" id="3.30.70.330">
    <property type="match status" value="1"/>
</dbReference>
<feature type="compositionally biased region" description="Polar residues" evidence="3">
    <location>
        <begin position="272"/>
        <end position="281"/>
    </location>
</feature>
<dbReference type="PROSITE" id="PS50177">
    <property type="entry name" value="NTF2_DOMAIN"/>
    <property type="match status" value="1"/>
</dbReference>
<dbReference type="InterPro" id="IPR018222">
    <property type="entry name" value="Nuclear_transport_factor_2_euk"/>
</dbReference>
<evidence type="ECO:0000259" key="4">
    <source>
        <dbReference type="PROSITE" id="PS50102"/>
    </source>
</evidence>
<dbReference type="Gene3D" id="3.10.450.50">
    <property type="match status" value="1"/>
</dbReference>
<dbReference type="GO" id="GO:0034517">
    <property type="term" value="P:ribophagy"/>
    <property type="evidence" value="ECO:0007669"/>
    <property type="project" value="TreeGrafter"/>
</dbReference>
<comment type="caution">
    <text evidence="6">The sequence shown here is derived from an EMBL/GenBank/DDBJ whole genome shotgun (WGS) entry which is preliminary data.</text>
</comment>
<sequence>MAATDANTPSAPEGASPATSVNPLEVGMAFVHEFYTFLNKEPLRLHLFYKKNSTLSHGFQGEDAIKTKIAGLEFDDCRVLVSNVDCQESFGNGIIIQVLGELSNKGGPAQKFVQTFFLAEQHGGFYVLNDLFRYLKEDLDDEEDEEEAIASLENHADPTHAVIASQDIHDQAPISEEKPVLQAAVEASAPATDLTAATEETVTRTQVQEIQAPVAPLTQVTSGETKKTGEKKTAERKTEKKTTEKKTEKKATDKKDTKADDSIQEKPEAVNPSDSTKSITQEPVKDSAENAVPAATSAPAPAPAAPQPPKANTWATLAAKNSTQWGTQVAAAKAGAVTAPVTAPSAPSSATKVQAPSQASQSPRPQSSRPNGREEYHSIYIKNVTERMSLEQLKDAFSKFGHITHLEYTQKRNCAFMDFSTADSMNAALKQNTVPVGNEVVLAEERRRNSNNANGGPRAFNSHQGGGPQSHGQNGPRGGGGNRANNARGGGPSDRKPMQGNQNKAEKPTTAVAAK</sequence>
<evidence type="ECO:0000313" key="6">
    <source>
        <dbReference type="EMBL" id="GJJ79185.1"/>
    </source>
</evidence>
<gene>
    <name evidence="6" type="ORF">EMPS_11544</name>
</gene>
<dbReference type="InterPro" id="IPR000504">
    <property type="entry name" value="RRM_dom"/>
</dbReference>
<dbReference type="PANTHER" id="PTHR10693">
    <property type="entry name" value="RAS GTPASE-ACTIVATING PROTEIN-BINDING PROTEIN"/>
    <property type="match status" value="1"/>
</dbReference>